<dbReference type="EMBL" id="OZ021745">
    <property type="protein sequence ID" value="CAK9313266.1"/>
    <property type="molecule type" value="Genomic_DNA"/>
</dbReference>
<sequence>MHFFHPFLNFPKTACFYGAPIFSCLRIVHTRPDEKFSIKFFLNFLFISPPAASDFFHIAGLGRINKSVFSCFISLLRCFVKGKGKRIRHWEIVMAVLPLGIRSR</sequence>
<reference evidence="1 2" key="1">
    <citation type="submission" date="2024-03" db="EMBL/GenBank/DDBJ databases">
        <authorList>
            <person name="Gkanogiannis A."/>
            <person name="Becerra Lopez-Lavalle L."/>
        </authorList>
    </citation>
    <scope>NUCLEOTIDE SEQUENCE [LARGE SCALE GENOMIC DNA]</scope>
</reference>
<evidence type="ECO:0000313" key="1">
    <source>
        <dbReference type="EMBL" id="CAK9313266.1"/>
    </source>
</evidence>
<proteinExistence type="predicted"/>
<accession>A0ABP0Y290</accession>
<name>A0ABP0Y290_9ROSI</name>
<gene>
    <name evidence="1" type="ORF">CITCOLO1_LOCUS4979</name>
</gene>
<dbReference type="Proteomes" id="UP001642487">
    <property type="component" value="Chromosome 11"/>
</dbReference>
<organism evidence="1 2">
    <name type="scientific">Citrullus colocynthis</name>
    <name type="common">colocynth</name>
    <dbReference type="NCBI Taxonomy" id="252529"/>
    <lineage>
        <taxon>Eukaryota</taxon>
        <taxon>Viridiplantae</taxon>
        <taxon>Streptophyta</taxon>
        <taxon>Embryophyta</taxon>
        <taxon>Tracheophyta</taxon>
        <taxon>Spermatophyta</taxon>
        <taxon>Magnoliopsida</taxon>
        <taxon>eudicotyledons</taxon>
        <taxon>Gunneridae</taxon>
        <taxon>Pentapetalae</taxon>
        <taxon>rosids</taxon>
        <taxon>fabids</taxon>
        <taxon>Cucurbitales</taxon>
        <taxon>Cucurbitaceae</taxon>
        <taxon>Benincaseae</taxon>
        <taxon>Citrullus</taxon>
    </lineage>
</organism>
<evidence type="ECO:0000313" key="2">
    <source>
        <dbReference type="Proteomes" id="UP001642487"/>
    </source>
</evidence>
<keyword evidence="2" id="KW-1185">Reference proteome</keyword>
<protein>
    <submittedName>
        <fullName evidence="1">Uncharacterized protein</fullName>
    </submittedName>
</protein>